<dbReference type="STRING" id="1715691.TA5113_01581"/>
<evidence type="ECO:0000259" key="2">
    <source>
        <dbReference type="SMART" id="SM00226"/>
    </source>
</evidence>
<sequence length="172" mass="18940">MTQKTYNILFLCSANSARSLMAEAIMQREGLGKFKAFSAGSNPATAPNDNAMALLERNNYDISQFRSKSWDEFGKEDAPLMDFVITVCDKAKGETCPIWPGQPMSAHWGVPDPVSFEGNEAHTGVIFAKTFAQLRNRITIFANLPIESLDALALQKEMDAIGEIQDSEDEDG</sequence>
<dbReference type="RefSeq" id="WP_058314664.1">
    <property type="nucleotide sequence ID" value="NZ_CYTO01000010.1"/>
</dbReference>
<dbReference type="PANTHER" id="PTHR43428:SF1">
    <property type="entry name" value="ARSENATE REDUCTASE"/>
    <property type="match status" value="1"/>
</dbReference>
<keyword evidence="1" id="KW-0059">Arsenical resistance</keyword>
<proteinExistence type="predicted"/>
<dbReference type="InterPro" id="IPR036196">
    <property type="entry name" value="Ptyr_pPase_sf"/>
</dbReference>
<dbReference type="EC" id="1.20.4.-" evidence="3"/>
<keyword evidence="4" id="KW-1185">Reference proteome</keyword>
<dbReference type="CDD" id="cd16345">
    <property type="entry name" value="LMWP_ArsC"/>
    <property type="match status" value="1"/>
</dbReference>
<dbReference type="GO" id="GO:0046685">
    <property type="term" value="P:response to arsenic-containing substance"/>
    <property type="evidence" value="ECO:0007669"/>
    <property type="project" value="UniProtKB-KW"/>
</dbReference>
<accession>A0A0P1J7E4</accession>
<organism evidence="3 4">
    <name type="scientific">Cognatishimia activa</name>
    <dbReference type="NCBI Taxonomy" id="1715691"/>
    <lineage>
        <taxon>Bacteria</taxon>
        <taxon>Pseudomonadati</taxon>
        <taxon>Pseudomonadota</taxon>
        <taxon>Alphaproteobacteria</taxon>
        <taxon>Rhodobacterales</taxon>
        <taxon>Paracoccaceae</taxon>
        <taxon>Cognatishimia</taxon>
    </lineage>
</organism>
<dbReference type="SMART" id="SM00226">
    <property type="entry name" value="LMWPc"/>
    <property type="match status" value="1"/>
</dbReference>
<dbReference type="PANTHER" id="PTHR43428">
    <property type="entry name" value="ARSENATE REDUCTASE"/>
    <property type="match status" value="1"/>
</dbReference>
<dbReference type="OrthoDB" id="9793058at2"/>
<reference evidence="4" key="1">
    <citation type="submission" date="2015-09" db="EMBL/GenBank/DDBJ databases">
        <authorList>
            <person name="Rodrigo-Torres Lidia"/>
            <person name="Arahal R.David."/>
        </authorList>
    </citation>
    <scope>NUCLEOTIDE SEQUENCE [LARGE SCALE GENOMIC DNA]</scope>
    <source>
        <strain evidence="4">CECT 5114</strain>
    </source>
</reference>
<dbReference type="GO" id="GO:0016491">
    <property type="term" value="F:oxidoreductase activity"/>
    <property type="evidence" value="ECO:0007669"/>
    <property type="project" value="UniProtKB-KW"/>
</dbReference>
<dbReference type="Pfam" id="PF01451">
    <property type="entry name" value="LMWPc"/>
    <property type="match status" value="1"/>
</dbReference>
<feature type="domain" description="Phosphotyrosine protein phosphatase I" evidence="2">
    <location>
        <begin position="6"/>
        <end position="144"/>
    </location>
</feature>
<dbReference type="InterPro" id="IPR023485">
    <property type="entry name" value="Ptyr_pPase"/>
</dbReference>
<dbReference type="Proteomes" id="UP000051184">
    <property type="component" value="Unassembled WGS sequence"/>
</dbReference>
<dbReference type="EMBL" id="CYUE01000013">
    <property type="protein sequence ID" value="CUK25705.1"/>
    <property type="molecule type" value="Genomic_DNA"/>
</dbReference>
<evidence type="ECO:0000313" key="3">
    <source>
        <dbReference type="EMBL" id="CUK25705.1"/>
    </source>
</evidence>
<gene>
    <name evidence="3" type="primary">arsC_1</name>
    <name evidence="3" type="ORF">TA5114_01509</name>
</gene>
<evidence type="ECO:0000256" key="1">
    <source>
        <dbReference type="ARBA" id="ARBA00022849"/>
    </source>
</evidence>
<dbReference type="AlphaFoldDB" id="A0A0P1J7E4"/>
<dbReference type="SUPFAM" id="SSF52788">
    <property type="entry name" value="Phosphotyrosine protein phosphatases I"/>
    <property type="match status" value="1"/>
</dbReference>
<protein>
    <submittedName>
        <fullName evidence="3">Arsenate reductase</fullName>
        <ecNumber evidence="3">1.20.4.-</ecNumber>
    </submittedName>
</protein>
<name>A0A0P1J7E4_9RHOB</name>
<evidence type="ECO:0000313" key="4">
    <source>
        <dbReference type="Proteomes" id="UP000051184"/>
    </source>
</evidence>
<keyword evidence="3" id="KW-0560">Oxidoreductase</keyword>
<dbReference type="Gene3D" id="3.40.50.2300">
    <property type="match status" value="1"/>
</dbReference>